<evidence type="ECO:0000256" key="1">
    <source>
        <dbReference type="SAM" id="Phobius"/>
    </source>
</evidence>
<proteinExistence type="predicted"/>
<dbReference type="Proteomes" id="UP000249590">
    <property type="component" value="Unassembled WGS sequence"/>
</dbReference>
<name>A0A8B2NX23_9HYPH</name>
<dbReference type="Pfam" id="PF07331">
    <property type="entry name" value="TctB"/>
    <property type="match status" value="1"/>
</dbReference>
<gene>
    <name evidence="3" type="ORF">DLJ53_11965</name>
</gene>
<evidence type="ECO:0000313" key="3">
    <source>
        <dbReference type="EMBL" id="RAI02084.1"/>
    </source>
</evidence>
<evidence type="ECO:0000313" key="4">
    <source>
        <dbReference type="Proteomes" id="UP000249590"/>
    </source>
</evidence>
<keyword evidence="1" id="KW-0472">Membrane</keyword>
<keyword evidence="1" id="KW-0812">Transmembrane</keyword>
<protein>
    <recommendedName>
        <fullName evidence="2">DUF1468 domain-containing protein</fullName>
    </recommendedName>
</protein>
<comment type="caution">
    <text evidence="3">The sequence shown here is derived from an EMBL/GenBank/DDBJ whole genome shotgun (WGS) entry which is preliminary data.</text>
</comment>
<feature type="domain" description="DUF1468" evidence="2">
    <location>
        <begin position="14"/>
        <end position="153"/>
    </location>
</feature>
<evidence type="ECO:0000259" key="2">
    <source>
        <dbReference type="Pfam" id="PF07331"/>
    </source>
</evidence>
<feature type="transmembrane region" description="Helical" evidence="1">
    <location>
        <begin position="94"/>
        <end position="120"/>
    </location>
</feature>
<feature type="transmembrane region" description="Helical" evidence="1">
    <location>
        <begin position="127"/>
        <end position="148"/>
    </location>
</feature>
<feature type="transmembrane region" description="Helical" evidence="1">
    <location>
        <begin position="12"/>
        <end position="29"/>
    </location>
</feature>
<organism evidence="3 4">
    <name type="scientific">Acuticoccus sediminis</name>
    <dbReference type="NCBI Taxonomy" id="2184697"/>
    <lineage>
        <taxon>Bacteria</taxon>
        <taxon>Pseudomonadati</taxon>
        <taxon>Pseudomonadota</taxon>
        <taxon>Alphaproteobacteria</taxon>
        <taxon>Hyphomicrobiales</taxon>
        <taxon>Amorphaceae</taxon>
        <taxon>Acuticoccus</taxon>
    </lineage>
</organism>
<sequence>MQQQRTERPDWGHALLVLFFAGLTAFYLHDAWQASGRVRNLILILPASILSFILCAVVMVGIIRHRGSEPDAAGPEPGAPFLERYKPAVTMAVFGLYVFSLPTLGFDGGTAVFMAAMLALDGVRNPLMLIGLPVAFAGAVTLMFEWLLPYPMPLLIL</sequence>
<keyword evidence="1" id="KW-1133">Transmembrane helix</keyword>
<dbReference type="RefSeq" id="WP_111345405.1">
    <property type="nucleotide sequence ID" value="NZ_QHHQ01000002.1"/>
</dbReference>
<keyword evidence="4" id="KW-1185">Reference proteome</keyword>
<dbReference type="InterPro" id="IPR009936">
    <property type="entry name" value="DUF1468"/>
</dbReference>
<accession>A0A8B2NX23</accession>
<feature type="transmembrane region" description="Helical" evidence="1">
    <location>
        <begin position="41"/>
        <end position="63"/>
    </location>
</feature>
<dbReference type="AlphaFoldDB" id="A0A8B2NX23"/>
<reference evidence="3 4" key="1">
    <citation type="submission" date="2018-05" db="EMBL/GenBank/DDBJ databases">
        <title>Acuticoccus sediminis sp. nov., isolated from deep-sea sediment of Indian Ocean.</title>
        <authorList>
            <person name="Liu X."/>
            <person name="Lai Q."/>
            <person name="Du Y."/>
            <person name="Sun F."/>
            <person name="Zhang X."/>
            <person name="Wang S."/>
            <person name="Shao Z."/>
        </authorList>
    </citation>
    <scope>NUCLEOTIDE SEQUENCE [LARGE SCALE GENOMIC DNA]</scope>
    <source>
        <strain evidence="3 4">PTG4-2</strain>
    </source>
</reference>
<dbReference type="EMBL" id="QHHQ01000002">
    <property type="protein sequence ID" value="RAI02084.1"/>
    <property type="molecule type" value="Genomic_DNA"/>
</dbReference>
<dbReference type="OrthoDB" id="7871698at2"/>